<comment type="similarity">
    <text evidence="2">Belongs to the glycosyltransferase 32 family.</text>
</comment>
<keyword evidence="10" id="KW-1185">Reference proteome</keyword>
<evidence type="ECO:0000256" key="7">
    <source>
        <dbReference type="SAM" id="Phobius"/>
    </source>
</evidence>
<dbReference type="InterPro" id="IPR029044">
    <property type="entry name" value="Nucleotide-diphossugar_trans"/>
</dbReference>
<dbReference type="InterPro" id="IPR007652">
    <property type="entry name" value="A1-4-GlycosylTfrase_dom"/>
</dbReference>
<evidence type="ECO:0000313" key="10">
    <source>
        <dbReference type="Proteomes" id="UP000494165"/>
    </source>
</evidence>
<comment type="subcellular location">
    <subcellularLocation>
        <location evidence="1">Golgi apparatus membrane</location>
        <topology evidence="1">Single-pass type II membrane protein</topology>
    </subcellularLocation>
</comment>
<keyword evidence="6 7" id="KW-0472">Membrane</keyword>
<dbReference type="PANTHER" id="PTHR12042">
    <property type="entry name" value="LACTOSYLCERAMIDE 4-ALPHA-GALACTOSYLTRANSFERASE ALPHA- 1,4-GALACTOSYLTRANSFERASE"/>
    <property type="match status" value="1"/>
</dbReference>
<keyword evidence="7" id="KW-0812">Transmembrane</keyword>
<feature type="transmembrane region" description="Helical" evidence="7">
    <location>
        <begin position="6"/>
        <end position="25"/>
    </location>
</feature>
<gene>
    <name evidence="9" type="ORF">CLODIP_2_CD00474</name>
</gene>
<protein>
    <recommendedName>
        <fullName evidence="8">Alpha 1,4-glycosyltransferase domain-containing protein</fullName>
    </recommendedName>
</protein>
<evidence type="ECO:0000313" key="9">
    <source>
        <dbReference type="EMBL" id="CAB3371864.1"/>
    </source>
</evidence>
<keyword evidence="3" id="KW-0328">Glycosyltransferase</keyword>
<dbReference type="InterPro" id="IPR051981">
    <property type="entry name" value="Glycosyltransf_32"/>
</dbReference>
<accession>A0A8S1CNB4</accession>
<evidence type="ECO:0000256" key="2">
    <source>
        <dbReference type="ARBA" id="ARBA00009003"/>
    </source>
</evidence>
<dbReference type="Pfam" id="PF04572">
    <property type="entry name" value="Gb3_synth"/>
    <property type="match status" value="1"/>
</dbReference>
<keyword evidence="4" id="KW-0808">Transferase</keyword>
<keyword evidence="7" id="KW-1133">Transmembrane helix</keyword>
<dbReference type="Proteomes" id="UP000494165">
    <property type="component" value="Unassembled WGS sequence"/>
</dbReference>
<proteinExistence type="inferred from homology"/>
<name>A0A8S1CNB4_9INSE</name>
<evidence type="ECO:0000256" key="6">
    <source>
        <dbReference type="ARBA" id="ARBA00023136"/>
    </source>
</evidence>
<evidence type="ECO:0000259" key="8">
    <source>
        <dbReference type="Pfam" id="PF04572"/>
    </source>
</evidence>
<dbReference type="SUPFAM" id="SSF53448">
    <property type="entry name" value="Nucleotide-diphospho-sugar transferases"/>
    <property type="match status" value="1"/>
</dbReference>
<dbReference type="GO" id="GO:0000139">
    <property type="term" value="C:Golgi membrane"/>
    <property type="evidence" value="ECO:0007669"/>
    <property type="project" value="UniProtKB-SubCell"/>
</dbReference>
<organism evidence="9 10">
    <name type="scientific">Cloeon dipterum</name>
    <dbReference type="NCBI Taxonomy" id="197152"/>
    <lineage>
        <taxon>Eukaryota</taxon>
        <taxon>Metazoa</taxon>
        <taxon>Ecdysozoa</taxon>
        <taxon>Arthropoda</taxon>
        <taxon>Hexapoda</taxon>
        <taxon>Insecta</taxon>
        <taxon>Pterygota</taxon>
        <taxon>Palaeoptera</taxon>
        <taxon>Ephemeroptera</taxon>
        <taxon>Pisciforma</taxon>
        <taxon>Baetidae</taxon>
        <taxon>Cloeon</taxon>
    </lineage>
</organism>
<dbReference type="GO" id="GO:0016758">
    <property type="term" value="F:hexosyltransferase activity"/>
    <property type="evidence" value="ECO:0007669"/>
    <property type="project" value="UniProtKB-ARBA"/>
</dbReference>
<dbReference type="PANTHER" id="PTHR12042:SF21">
    <property type="entry name" value="ALPHA1,4-GALACTOSYLTRANSFERASE 1-RELATED"/>
    <property type="match status" value="1"/>
</dbReference>
<reference evidence="9 10" key="1">
    <citation type="submission" date="2020-04" db="EMBL/GenBank/DDBJ databases">
        <authorList>
            <person name="Alioto T."/>
            <person name="Alioto T."/>
            <person name="Gomez Garrido J."/>
        </authorList>
    </citation>
    <scope>NUCLEOTIDE SEQUENCE [LARGE SCALE GENOMIC DNA]</scope>
</reference>
<comment type="caution">
    <text evidence="9">The sequence shown here is derived from an EMBL/GenBank/DDBJ whole genome shotgun (WGS) entry which is preliminary data.</text>
</comment>
<dbReference type="OrthoDB" id="409543at2759"/>
<feature type="domain" description="Alpha 1,4-glycosyltransferase" evidence="8">
    <location>
        <begin position="219"/>
        <end position="350"/>
    </location>
</feature>
<keyword evidence="5" id="KW-0333">Golgi apparatus</keyword>
<dbReference type="GO" id="GO:0006688">
    <property type="term" value="P:glycosphingolipid biosynthetic process"/>
    <property type="evidence" value="ECO:0007669"/>
    <property type="project" value="TreeGrafter"/>
</dbReference>
<evidence type="ECO:0000256" key="4">
    <source>
        <dbReference type="ARBA" id="ARBA00022679"/>
    </source>
</evidence>
<dbReference type="EMBL" id="CADEPI010000066">
    <property type="protein sequence ID" value="CAB3371864.1"/>
    <property type="molecule type" value="Genomic_DNA"/>
</dbReference>
<dbReference type="Gene3D" id="3.90.550.20">
    <property type="match status" value="1"/>
</dbReference>
<sequence length="355" mass="40967">MRWIKIFYTVAVFVTLTIFIYNTHLTKYLRAINQSKWKTSLPSRIFNLTPFLLDDPFAFKQMFGEQVILYIETTDSVNLKPRDVCSLESVTTFNPTVPVIIVVTVTNHTSDQLPFYNSTSFQSLMNNTQNLFVAWATIPDIAKDTILEQFLFNDTRILNSKYRPAHVGDFVRFLLLWKLGGVYLDFDIMIFKSLAPILNLKNFVIATFSNGVINAAMGFERHNPWLNLLMNRSQTNYYPTYYPSTPQIMTLTLHYILNISFNAGAADHMKSQVNESLHIIGSKTFFPFDYENVVLAMFNTNFTKYMEKAFETHYGIHTWNRRTGYIKVEVNSSKPLAVAARKFCPRTISLAGAFF</sequence>
<dbReference type="Pfam" id="PF04488">
    <property type="entry name" value="Gly_transf_sug"/>
    <property type="match status" value="1"/>
</dbReference>
<evidence type="ECO:0000256" key="3">
    <source>
        <dbReference type="ARBA" id="ARBA00022676"/>
    </source>
</evidence>
<evidence type="ECO:0000256" key="1">
    <source>
        <dbReference type="ARBA" id="ARBA00004323"/>
    </source>
</evidence>
<dbReference type="InterPro" id="IPR007577">
    <property type="entry name" value="GlycoTrfase_DXD_sugar-bd_CS"/>
</dbReference>
<evidence type="ECO:0000256" key="5">
    <source>
        <dbReference type="ARBA" id="ARBA00023034"/>
    </source>
</evidence>
<dbReference type="AlphaFoldDB" id="A0A8S1CNB4"/>